<gene>
    <name evidence="2" type="ORF">SDC9_137560</name>
</gene>
<evidence type="ECO:0000313" key="2">
    <source>
        <dbReference type="EMBL" id="MPM90439.1"/>
    </source>
</evidence>
<dbReference type="EMBL" id="VSSQ01037683">
    <property type="protein sequence ID" value="MPM90439.1"/>
    <property type="molecule type" value="Genomic_DNA"/>
</dbReference>
<evidence type="ECO:0000256" key="1">
    <source>
        <dbReference type="SAM" id="MobiDB-lite"/>
    </source>
</evidence>
<sequence length="261" mass="28723">MTHGGDHRKFRLIDGPGHPLVIEGPQVLHGPAAPARDNQVSHLIAVCIPDGPRDFRRGLRPLHPHRKQRRLGGGESPPQNAEHVVNRRPGGGGDDGNSPGIAGQELFMRLVEQALLQKLCLELLKGHRQIANPVRRQAAAVELIGPVSWEDGNPPLGNGLHAVFRTKPQPLGLGPKHDAPQRAVLILQRKIVVSRGVDLVVGQFSPHQNILQNRLSVQQSFHIFVYLGNLIDRLVHKRTFFLAVLSYLGKKQGGHDCPPRF</sequence>
<feature type="region of interest" description="Disordered" evidence="1">
    <location>
        <begin position="55"/>
        <end position="100"/>
    </location>
</feature>
<reference evidence="2" key="1">
    <citation type="submission" date="2019-08" db="EMBL/GenBank/DDBJ databases">
        <authorList>
            <person name="Kucharzyk K."/>
            <person name="Murdoch R.W."/>
            <person name="Higgins S."/>
            <person name="Loffler F."/>
        </authorList>
    </citation>
    <scope>NUCLEOTIDE SEQUENCE</scope>
</reference>
<accession>A0A645DMC2</accession>
<protein>
    <submittedName>
        <fullName evidence="2">Uncharacterized protein</fullName>
    </submittedName>
</protein>
<organism evidence="2">
    <name type="scientific">bioreactor metagenome</name>
    <dbReference type="NCBI Taxonomy" id="1076179"/>
    <lineage>
        <taxon>unclassified sequences</taxon>
        <taxon>metagenomes</taxon>
        <taxon>ecological metagenomes</taxon>
    </lineage>
</organism>
<comment type="caution">
    <text evidence="2">The sequence shown here is derived from an EMBL/GenBank/DDBJ whole genome shotgun (WGS) entry which is preliminary data.</text>
</comment>
<feature type="compositionally biased region" description="Basic residues" evidence="1">
    <location>
        <begin position="58"/>
        <end position="70"/>
    </location>
</feature>
<name>A0A645DMC2_9ZZZZ</name>
<dbReference type="AlphaFoldDB" id="A0A645DMC2"/>
<proteinExistence type="predicted"/>